<proteinExistence type="predicted"/>
<feature type="region of interest" description="Disordered" evidence="1">
    <location>
        <begin position="335"/>
        <end position="364"/>
    </location>
</feature>
<keyword evidence="2" id="KW-1133">Transmembrane helix</keyword>
<name>A0ABR3G078_9AGAR</name>
<dbReference type="Proteomes" id="UP001465976">
    <property type="component" value="Unassembled WGS sequence"/>
</dbReference>
<evidence type="ECO:0008006" key="5">
    <source>
        <dbReference type="Google" id="ProtNLM"/>
    </source>
</evidence>
<feature type="region of interest" description="Disordered" evidence="1">
    <location>
        <begin position="88"/>
        <end position="111"/>
    </location>
</feature>
<evidence type="ECO:0000313" key="4">
    <source>
        <dbReference type="Proteomes" id="UP001465976"/>
    </source>
</evidence>
<keyword evidence="2" id="KW-0472">Membrane</keyword>
<evidence type="ECO:0000256" key="1">
    <source>
        <dbReference type="SAM" id="MobiDB-lite"/>
    </source>
</evidence>
<evidence type="ECO:0000313" key="3">
    <source>
        <dbReference type="EMBL" id="KAL0581242.1"/>
    </source>
</evidence>
<dbReference type="Gene3D" id="1.20.5.510">
    <property type="entry name" value="Single helix bin"/>
    <property type="match status" value="1"/>
</dbReference>
<feature type="compositionally biased region" description="Basic and acidic residues" evidence="1">
    <location>
        <begin position="162"/>
        <end position="182"/>
    </location>
</feature>
<organism evidence="3 4">
    <name type="scientific">Marasmius crinis-equi</name>
    <dbReference type="NCBI Taxonomy" id="585013"/>
    <lineage>
        <taxon>Eukaryota</taxon>
        <taxon>Fungi</taxon>
        <taxon>Dikarya</taxon>
        <taxon>Basidiomycota</taxon>
        <taxon>Agaricomycotina</taxon>
        <taxon>Agaricomycetes</taxon>
        <taxon>Agaricomycetidae</taxon>
        <taxon>Agaricales</taxon>
        <taxon>Marasmiineae</taxon>
        <taxon>Marasmiaceae</taxon>
        <taxon>Marasmius</taxon>
    </lineage>
</organism>
<sequence>MRSSSSSESHTSSISSTTETSKSLPFEITSTSFTPSTPTSELSFSLSTSSTILARTTYILPINPTPLVNVSASTISVSTSTPSSTIALNRSLSSSNPPPTPTDSSSSLATPLPPPFNLFAVASASSTSDGRYSSESDAVDVDATQRFTSPTQTPTPTGLDRQGYHENSHGESMREGPGREIHSPPQSPVPTVPVGSGNLRSSKSKLPAIIGGVCGGAVLLVALLLLCFLLLRRRRRQKCPRGWTCMIEGEKHNGPPKTRRSNPNPFVDPSISRRNTTSSISTTGSINFARSSTPTTMAGGVTASFTYNVSYHPRDATQQPSLMSVVDIIRGEKLQRVGDAGRHDSSVPVDSDGDLTEKRTSRIS</sequence>
<keyword evidence="4" id="KW-1185">Reference proteome</keyword>
<feature type="transmembrane region" description="Helical" evidence="2">
    <location>
        <begin position="208"/>
        <end position="231"/>
    </location>
</feature>
<gene>
    <name evidence="3" type="ORF">V5O48_000830</name>
</gene>
<dbReference type="EMBL" id="JBAHYK010000014">
    <property type="protein sequence ID" value="KAL0581242.1"/>
    <property type="molecule type" value="Genomic_DNA"/>
</dbReference>
<feature type="compositionally biased region" description="Polar residues" evidence="1">
    <location>
        <begin position="145"/>
        <end position="156"/>
    </location>
</feature>
<accession>A0ABR3G078</accession>
<keyword evidence="2" id="KW-0812">Transmembrane</keyword>
<protein>
    <recommendedName>
        <fullName evidence="5">Mid2 domain-containing protein</fullName>
    </recommendedName>
</protein>
<feature type="compositionally biased region" description="Polar residues" evidence="1">
    <location>
        <begin position="127"/>
        <end position="136"/>
    </location>
</feature>
<feature type="compositionally biased region" description="Basic and acidic residues" evidence="1">
    <location>
        <begin position="355"/>
        <end position="364"/>
    </location>
</feature>
<feature type="compositionally biased region" description="Low complexity" evidence="1">
    <location>
        <begin position="270"/>
        <end position="285"/>
    </location>
</feature>
<comment type="caution">
    <text evidence="3">The sequence shown here is derived from an EMBL/GenBank/DDBJ whole genome shotgun (WGS) entry which is preliminary data.</text>
</comment>
<feature type="region of interest" description="Disordered" evidence="1">
    <location>
        <begin position="253"/>
        <end position="285"/>
    </location>
</feature>
<feature type="region of interest" description="Disordered" evidence="1">
    <location>
        <begin position="1"/>
        <end position="41"/>
    </location>
</feature>
<reference evidence="3 4" key="1">
    <citation type="submission" date="2024-02" db="EMBL/GenBank/DDBJ databases">
        <title>A draft genome for the cacao thread blight pathogen Marasmius crinis-equi.</title>
        <authorList>
            <person name="Cohen S.P."/>
            <person name="Baruah I.K."/>
            <person name="Amoako-Attah I."/>
            <person name="Bukari Y."/>
            <person name="Meinhardt L.W."/>
            <person name="Bailey B.A."/>
        </authorList>
    </citation>
    <scope>NUCLEOTIDE SEQUENCE [LARGE SCALE GENOMIC DNA]</scope>
    <source>
        <strain evidence="3 4">GH-76</strain>
    </source>
</reference>
<feature type="compositionally biased region" description="Basic and acidic residues" evidence="1">
    <location>
        <begin position="335"/>
        <end position="345"/>
    </location>
</feature>
<evidence type="ECO:0000256" key="2">
    <source>
        <dbReference type="SAM" id="Phobius"/>
    </source>
</evidence>
<feature type="region of interest" description="Disordered" evidence="1">
    <location>
        <begin position="127"/>
        <end position="198"/>
    </location>
</feature>